<evidence type="ECO:0000313" key="13">
    <source>
        <dbReference type="Proteomes" id="UP000629098"/>
    </source>
</evidence>
<evidence type="ECO:0000256" key="9">
    <source>
        <dbReference type="PROSITE-ProRule" id="PRU00169"/>
    </source>
</evidence>
<dbReference type="SUPFAM" id="SSF52172">
    <property type="entry name" value="CheY-like"/>
    <property type="match status" value="1"/>
</dbReference>
<dbReference type="InterPro" id="IPR029016">
    <property type="entry name" value="GAF-like_dom_sf"/>
</dbReference>
<evidence type="ECO:0000256" key="2">
    <source>
        <dbReference type="ARBA" id="ARBA00012438"/>
    </source>
</evidence>
<comment type="catalytic activity">
    <reaction evidence="1">
        <text>ATP + protein L-histidine = ADP + protein N-phospho-L-histidine.</text>
        <dbReference type="EC" id="2.7.13.3"/>
    </reaction>
</comment>
<gene>
    <name evidence="12" type="ORF">ICL16_17490</name>
</gene>
<evidence type="ECO:0000256" key="1">
    <source>
        <dbReference type="ARBA" id="ARBA00000085"/>
    </source>
</evidence>
<dbReference type="Pfam" id="PF00512">
    <property type="entry name" value="HisKA"/>
    <property type="match status" value="1"/>
</dbReference>
<dbReference type="InterPro" id="IPR036097">
    <property type="entry name" value="HisK_dim/P_sf"/>
</dbReference>
<dbReference type="CDD" id="cd00082">
    <property type="entry name" value="HisKA"/>
    <property type="match status" value="1"/>
</dbReference>
<dbReference type="SUPFAM" id="SSF55781">
    <property type="entry name" value="GAF domain-like"/>
    <property type="match status" value="1"/>
</dbReference>
<dbReference type="SUPFAM" id="SSF55874">
    <property type="entry name" value="ATPase domain of HSP90 chaperone/DNA topoisomerase II/histidine kinase"/>
    <property type="match status" value="1"/>
</dbReference>
<dbReference type="Pfam" id="PF01590">
    <property type="entry name" value="GAF"/>
    <property type="match status" value="1"/>
</dbReference>
<dbReference type="PRINTS" id="PR00344">
    <property type="entry name" value="BCTRLSENSOR"/>
</dbReference>
<protein>
    <recommendedName>
        <fullName evidence="2">histidine kinase</fullName>
        <ecNumber evidence="2">2.7.13.3</ecNumber>
    </recommendedName>
</protein>
<feature type="modified residue" description="4-aspartylphosphate" evidence="9">
    <location>
        <position position="501"/>
    </location>
</feature>
<dbReference type="PANTHER" id="PTHR43065:SF46">
    <property type="entry name" value="C4-DICARBOXYLATE TRANSPORT SENSOR PROTEIN DCTB"/>
    <property type="match status" value="1"/>
</dbReference>
<dbReference type="SMART" id="SM00388">
    <property type="entry name" value="HisKA"/>
    <property type="match status" value="1"/>
</dbReference>
<dbReference type="SUPFAM" id="SSF47384">
    <property type="entry name" value="Homodimeric domain of signal transducing histidine kinase"/>
    <property type="match status" value="1"/>
</dbReference>
<keyword evidence="6" id="KW-0418">Kinase</keyword>
<dbReference type="Proteomes" id="UP000629098">
    <property type="component" value="Unassembled WGS sequence"/>
</dbReference>
<dbReference type="SMART" id="SM00448">
    <property type="entry name" value="REC"/>
    <property type="match status" value="1"/>
</dbReference>
<dbReference type="PROSITE" id="PS50109">
    <property type="entry name" value="HIS_KIN"/>
    <property type="match status" value="1"/>
</dbReference>
<dbReference type="GO" id="GO:0000155">
    <property type="term" value="F:phosphorelay sensor kinase activity"/>
    <property type="evidence" value="ECO:0007669"/>
    <property type="project" value="InterPro"/>
</dbReference>
<evidence type="ECO:0000256" key="3">
    <source>
        <dbReference type="ARBA" id="ARBA00022553"/>
    </source>
</evidence>
<evidence type="ECO:0000256" key="5">
    <source>
        <dbReference type="ARBA" id="ARBA00022741"/>
    </source>
</evidence>
<evidence type="ECO:0000259" key="10">
    <source>
        <dbReference type="PROSITE" id="PS50109"/>
    </source>
</evidence>
<dbReference type="AlphaFoldDB" id="A0A8J6XIC8"/>
<dbReference type="InterPro" id="IPR001789">
    <property type="entry name" value="Sig_transdc_resp-reg_receiver"/>
</dbReference>
<sequence>MTNMLQKNEAARLQALLDYQILDTEPEVAFDELTHLAAYICKTPVALISLLDTNRQWFKSKIGLNVNQTPRDIAFCNHAIVQPNVLIVTDALQDERFATNPLVTSPPHIRFYAGVPLITPEGYALGTLCVIDFKPREIKEQQLVALRMLGRQVMAQLELKRKLSDLAYCNSDRQQVRKQIIEQNTAQKKLESQLFRSQRLESIGILASGIAHDLNNILTPILMTAQLLQTQIQDERSRHLLSIQVNNVKRGANLVKQVLSFARGIEGKRTNVQVRHIILEIKQILTETFPKSIEVCTDISSELWTVFGDPTQLHQVLMNLCVNARDAMADGGILTISAENLVIDEHYAKMNLDAQEGCYIVITVSDTGTGIPPEIINRIFEPFFTTKEVGKGTGLGLSTVIGIIKGYSGFVNVYSEVERGTRFKVYLKADEQKEPQQAQQLQLIAGNGELVLVVDDEVAIRDTIKSTLEAYNYQVLTASDGIEALAIYAQYQQKINLVLLDIMMPSMDGMTTIRMLNKMNPHCKIIAMSGLESNAKIAQAINHGVKAFLSKPCTAKELLQTINELNSRNESQ</sequence>
<name>A0A8J6XIC8_9CYAN</name>
<dbReference type="InterPro" id="IPR003594">
    <property type="entry name" value="HATPase_dom"/>
</dbReference>
<evidence type="ECO:0000256" key="4">
    <source>
        <dbReference type="ARBA" id="ARBA00022679"/>
    </source>
</evidence>
<dbReference type="CDD" id="cd17536">
    <property type="entry name" value="REC_YesN-like"/>
    <property type="match status" value="1"/>
</dbReference>
<dbReference type="Gene3D" id="3.30.450.40">
    <property type="match status" value="1"/>
</dbReference>
<dbReference type="InterPro" id="IPR011006">
    <property type="entry name" value="CheY-like_superfamily"/>
</dbReference>
<dbReference type="Gene3D" id="3.30.565.10">
    <property type="entry name" value="Histidine kinase-like ATPase, C-terminal domain"/>
    <property type="match status" value="1"/>
</dbReference>
<comment type="caution">
    <text evidence="12">The sequence shown here is derived from an EMBL/GenBank/DDBJ whole genome shotgun (WGS) entry which is preliminary data.</text>
</comment>
<dbReference type="InterPro" id="IPR004358">
    <property type="entry name" value="Sig_transdc_His_kin-like_C"/>
</dbReference>
<keyword evidence="3 9" id="KW-0597">Phosphoprotein</keyword>
<organism evidence="12 13">
    <name type="scientific">Iningainema tapete BLCC-T55</name>
    <dbReference type="NCBI Taxonomy" id="2748662"/>
    <lineage>
        <taxon>Bacteria</taxon>
        <taxon>Bacillati</taxon>
        <taxon>Cyanobacteriota</taxon>
        <taxon>Cyanophyceae</taxon>
        <taxon>Nostocales</taxon>
        <taxon>Scytonemataceae</taxon>
        <taxon>Iningainema tapete</taxon>
    </lineage>
</organism>
<dbReference type="EC" id="2.7.13.3" evidence="2"/>
<dbReference type="PANTHER" id="PTHR43065">
    <property type="entry name" value="SENSOR HISTIDINE KINASE"/>
    <property type="match status" value="1"/>
</dbReference>
<keyword evidence="4" id="KW-0808">Transferase</keyword>
<keyword evidence="13" id="KW-1185">Reference proteome</keyword>
<dbReference type="SMART" id="SM00065">
    <property type="entry name" value="GAF"/>
    <property type="match status" value="1"/>
</dbReference>
<evidence type="ECO:0000256" key="7">
    <source>
        <dbReference type="ARBA" id="ARBA00022840"/>
    </source>
</evidence>
<dbReference type="RefSeq" id="WP_190830041.1">
    <property type="nucleotide sequence ID" value="NZ_CAWPPI010000060.1"/>
</dbReference>
<evidence type="ECO:0000256" key="6">
    <source>
        <dbReference type="ARBA" id="ARBA00022777"/>
    </source>
</evidence>
<keyword evidence="8" id="KW-0902">Two-component regulatory system</keyword>
<evidence type="ECO:0000313" key="12">
    <source>
        <dbReference type="EMBL" id="MBD2773815.1"/>
    </source>
</evidence>
<dbReference type="Gene3D" id="3.40.50.2300">
    <property type="match status" value="1"/>
</dbReference>
<evidence type="ECO:0000259" key="11">
    <source>
        <dbReference type="PROSITE" id="PS50110"/>
    </source>
</evidence>
<proteinExistence type="predicted"/>
<dbReference type="InterPro" id="IPR005467">
    <property type="entry name" value="His_kinase_dom"/>
</dbReference>
<accession>A0A8J6XIC8</accession>
<reference evidence="12" key="1">
    <citation type="submission" date="2020-09" db="EMBL/GenBank/DDBJ databases">
        <title>Iningainema tapete sp. nov. (Scytonemataceae, Cyanobacteria) from greenhouses in central Florida (USA) produces two types of nodularin with biosynthetic potential for microcystin-LR and anabaenopeptins.</title>
        <authorList>
            <person name="Berthold D.E."/>
            <person name="Lefler F.W."/>
            <person name="Huang I.-S."/>
            <person name="Abdulla H."/>
            <person name="Zimba P.V."/>
            <person name="Laughinghouse H.D. IV."/>
        </authorList>
    </citation>
    <scope>NUCLEOTIDE SEQUENCE</scope>
    <source>
        <strain evidence="12">BLCCT55</strain>
    </source>
</reference>
<keyword evidence="5" id="KW-0547">Nucleotide-binding</keyword>
<dbReference type="EMBL" id="JACXAE010000060">
    <property type="protein sequence ID" value="MBD2773815.1"/>
    <property type="molecule type" value="Genomic_DNA"/>
</dbReference>
<dbReference type="InterPro" id="IPR003018">
    <property type="entry name" value="GAF"/>
</dbReference>
<feature type="domain" description="Histidine kinase" evidence="10">
    <location>
        <begin position="209"/>
        <end position="431"/>
    </location>
</feature>
<keyword evidence="7" id="KW-0067">ATP-binding</keyword>
<dbReference type="Pfam" id="PF00072">
    <property type="entry name" value="Response_reg"/>
    <property type="match status" value="1"/>
</dbReference>
<dbReference type="SMART" id="SM00387">
    <property type="entry name" value="HATPase_c"/>
    <property type="match status" value="1"/>
</dbReference>
<dbReference type="GO" id="GO:0005524">
    <property type="term" value="F:ATP binding"/>
    <property type="evidence" value="ECO:0007669"/>
    <property type="project" value="UniProtKB-KW"/>
</dbReference>
<evidence type="ECO:0000256" key="8">
    <source>
        <dbReference type="ARBA" id="ARBA00023012"/>
    </source>
</evidence>
<dbReference type="InterPro" id="IPR003661">
    <property type="entry name" value="HisK_dim/P_dom"/>
</dbReference>
<dbReference type="Pfam" id="PF02518">
    <property type="entry name" value="HATPase_c"/>
    <property type="match status" value="1"/>
</dbReference>
<dbReference type="InterPro" id="IPR036890">
    <property type="entry name" value="HATPase_C_sf"/>
</dbReference>
<dbReference type="Gene3D" id="1.10.287.130">
    <property type="match status" value="1"/>
</dbReference>
<feature type="domain" description="Response regulatory" evidence="11">
    <location>
        <begin position="450"/>
        <end position="566"/>
    </location>
</feature>
<dbReference type="PROSITE" id="PS50110">
    <property type="entry name" value="RESPONSE_REGULATORY"/>
    <property type="match status" value="1"/>
</dbReference>